<dbReference type="InterPro" id="IPR029149">
    <property type="entry name" value="Creatin/AminoP/Spt16_N"/>
</dbReference>
<dbReference type="Pfam" id="PF01321">
    <property type="entry name" value="Creatinase_N"/>
    <property type="match status" value="1"/>
</dbReference>
<keyword evidence="4" id="KW-0482">Metalloprotease</keyword>
<keyword evidence="2" id="KW-0479">Metal-binding</keyword>
<dbReference type="InterPro" id="IPR000587">
    <property type="entry name" value="Creatinase_N"/>
</dbReference>
<dbReference type="RefSeq" id="WP_006564385.1">
    <property type="nucleotide sequence ID" value="NZ_ADHO01000028.1"/>
</dbReference>
<proteinExistence type="predicted"/>
<dbReference type="InterPro" id="IPR036005">
    <property type="entry name" value="Creatinase/aminopeptidase-like"/>
</dbReference>
<feature type="domain" description="Peptidase M24" evidence="5">
    <location>
        <begin position="119"/>
        <end position="332"/>
    </location>
</feature>
<gene>
    <name evidence="7" type="ORF">HSUHS5_0175</name>
</gene>
<dbReference type="Proteomes" id="UP000054093">
    <property type="component" value="Unassembled WGS sequence"/>
</dbReference>
<comment type="caution">
    <text evidence="7">The sequence shown here is derived from an EMBL/GenBank/DDBJ whole genome shotgun (WGS) entry which is preliminary data.</text>
</comment>
<dbReference type="SUPFAM" id="SSF55920">
    <property type="entry name" value="Creatinase/aminopeptidase"/>
    <property type="match status" value="1"/>
</dbReference>
<dbReference type="CDD" id="cd01092">
    <property type="entry name" value="APP-like"/>
    <property type="match status" value="1"/>
</dbReference>
<dbReference type="GO" id="GO:0004177">
    <property type="term" value="F:aminopeptidase activity"/>
    <property type="evidence" value="ECO:0007669"/>
    <property type="project" value="UniProtKB-ARBA"/>
</dbReference>
<evidence type="ECO:0000256" key="2">
    <source>
        <dbReference type="ARBA" id="ARBA00022723"/>
    </source>
</evidence>
<organism evidence="7 8">
    <name type="scientific">Helicobacter suis HS5</name>
    <dbReference type="NCBI Taxonomy" id="710394"/>
    <lineage>
        <taxon>Bacteria</taxon>
        <taxon>Pseudomonadati</taxon>
        <taxon>Campylobacterota</taxon>
        <taxon>Epsilonproteobacteria</taxon>
        <taxon>Campylobacterales</taxon>
        <taxon>Helicobacteraceae</taxon>
        <taxon>Helicobacter</taxon>
    </lineage>
</organism>
<accession>E7G2N5</accession>
<dbReference type="PANTHER" id="PTHR46112:SF3">
    <property type="entry name" value="AMINOPEPTIDASE YPDF"/>
    <property type="match status" value="1"/>
</dbReference>
<evidence type="ECO:0000259" key="6">
    <source>
        <dbReference type="Pfam" id="PF01321"/>
    </source>
</evidence>
<sequence>MILAHFTTDENAQYFACGYSCDHGIFLQLQDRAFFITDARYTLEARQNICNAEVIEATDLWGEMLNLSKGIKELYFDSNQISLQVYQRLEANLTATKLIAEPDYHRKQRIIKNPDEIALIKRSQELNKEAFDHFAHFLQDKTECTERFLQFKVKEFLTRIGEFDLSFEPIVAINANAAKPHALPSLDPLGHGDLLLVDMGIKYKRYCSDCTRSAFFAHDFGFHKEQSFKDKELQKIYDIVRKAQESTIERARVGMTGKEIDAIARGVIEKAGYGKFFSHSTGHGIGLDIHELPFISARSETIIEEGMVFSIEPGIYIPGQYGVRIEDLVVMQHARAVIL</sequence>
<dbReference type="PRINTS" id="PR00599">
    <property type="entry name" value="MAPEPTIDASE"/>
</dbReference>
<protein>
    <submittedName>
        <fullName evidence="7">Putative proline peptidase</fullName>
    </submittedName>
</protein>
<dbReference type="Gene3D" id="3.40.350.10">
    <property type="entry name" value="Creatinase/prolidase N-terminal domain"/>
    <property type="match status" value="1"/>
</dbReference>
<dbReference type="AlphaFoldDB" id="E7G2N5"/>
<dbReference type="GO" id="GO:0046872">
    <property type="term" value="F:metal ion binding"/>
    <property type="evidence" value="ECO:0007669"/>
    <property type="project" value="UniProtKB-KW"/>
</dbReference>
<dbReference type="InterPro" id="IPR001714">
    <property type="entry name" value="Pept_M24_MAP"/>
</dbReference>
<dbReference type="InterPro" id="IPR050659">
    <property type="entry name" value="Peptidase_M24B"/>
</dbReference>
<dbReference type="Pfam" id="PF00557">
    <property type="entry name" value="Peptidase_M24"/>
    <property type="match status" value="1"/>
</dbReference>
<dbReference type="GO" id="GO:0006508">
    <property type="term" value="P:proteolysis"/>
    <property type="evidence" value="ECO:0007669"/>
    <property type="project" value="UniProtKB-KW"/>
</dbReference>
<dbReference type="GeneID" id="56929550"/>
<name>E7G2N5_9HELI</name>
<evidence type="ECO:0000259" key="5">
    <source>
        <dbReference type="Pfam" id="PF00557"/>
    </source>
</evidence>
<evidence type="ECO:0000313" key="8">
    <source>
        <dbReference type="Proteomes" id="UP000054093"/>
    </source>
</evidence>
<dbReference type="Gene3D" id="3.90.230.10">
    <property type="entry name" value="Creatinase/methionine aminopeptidase superfamily"/>
    <property type="match status" value="1"/>
</dbReference>
<keyword evidence="3" id="KW-0378">Hydrolase</keyword>
<dbReference type="PROSITE" id="PS00491">
    <property type="entry name" value="PROLINE_PEPTIDASE"/>
    <property type="match status" value="1"/>
</dbReference>
<keyword evidence="1" id="KW-0645">Protease</keyword>
<dbReference type="EMBL" id="ADHO01000028">
    <property type="protein sequence ID" value="EFX42384.1"/>
    <property type="molecule type" value="Genomic_DNA"/>
</dbReference>
<dbReference type="InterPro" id="IPR000994">
    <property type="entry name" value="Pept_M24"/>
</dbReference>
<dbReference type="PANTHER" id="PTHR46112">
    <property type="entry name" value="AMINOPEPTIDASE"/>
    <property type="match status" value="1"/>
</dbReference>
<evidence type="ECO:0000256" key="1">
    <source>
        <dbReference type="ARBA" id="ARBA00022670"/>
    </source>
</evidence>
<dbReference type="GO" id="GO:0008235">
    <property type="term" value="F:metalloexopeptidase activity"/>
    <property type="evidence" value="ECO:0007669"/>
    <property type="project" value="UniProtKB-ARBA"/>
</dbReference>
<reference evidence="7 8" key="1">
    <citation type="journal article" date="2011" name="Vet. Res.">
        <title>Genome sequence of Helicobacter suis supports its role in gastric pathology.</title>
        <authorList>
            <person name="Vermoote M."/>
            <person name="Vandekerckhove T.T."/>
            <person name="Flahou B."/>
            <person name="Pasmans F."/>
            <person name="Smet A."/>
            <person name="De Groote D."/>
            <person name="Van Criekinge W."/>
            <person name="Ducatelle R."/>
            <person name="Haesebrouck F."/>
        </authorList>
    </citation>
    <scope>NUCLEOTIDE SEQUENCE [LARGE SCALE GENOMIC DNA]</scope>
    <source>
        <strain evidence="7 8">HS5</strain>
    </source>
</reference>
<evidence type="ECO:0000256" key="3">
    <source>
        <dbReference type="ARBA" id="ARBA00022801"/>
    </source>
</evidence>
<evidence type="ECO:0000313" key="7">
    <source>
        <dbReference type="EMBL" id="EFX42384.1"/>
    </source>
</evidence>
<feature type="domain" description="Creatinase N-terminal" evidence="6">
    <location>
        <begin position="7"/>
        <end position="110"/>
    </location>
</feature>
<evidence type="ECO:0000256" key="4">
    <source>
        <dbReference type="ARBA" id="ARBA00023049"/>
    </source>
</evidence>
<dbReference type="InterPro" id="IPR001131">
    <property type="entry name" value="Peptidase_M24B_aminopep-P_CS"/>
</dbReference>